<evidence type="ECO:0000313" key="2">
    <source>
        <dbReference type="Proteomes" id="UP000231292"/>
    </source>
</evidence>
<dbReference type="Gene3D" id="1.10.10.410">
    <property type="match status" value="1"/>
</dbReference>
<accession>A0A2G9YJI5</accession>
<dbReference type="InterPro" id="IPR042184">
    <property type="entry name" value="YqeY/Aim41_N"/>
</dbReference>
<dbReference type="Gene3D" id="1.10.1510.10">
    <property type="entry name" value="Uncharacterised protein YqeY/AIM41 PF09424, N-terminal domain"/>
    <property type="match status" value="1"/>
</dbReference>
<dbReference type="Pfam" id="PF09424">
    <property type="entry name" value="YqeY"/>
    <property type="match status" value="1"/>
</dbReference>
<reference evidence="1 2" key="1">
    <citation type="submission" date="2017-09" db="EMBL/GenBank/DDBJ databases">
        <title>Depth-based differentiation of microbial function through sediment-hosted aquifers and enrichment of novel symbionts in the deep terrestrial subsurface.</title>
        <authorList>
            <person name="Probst A.J."/>
            <person name="Ladd B."/>
            <person name="Jarett J.K."/>
            <person name="Geller-Mcgrath D.E."/>
            <person name="Sieber C.M."/>
            <person name="Emerson J.B."/>
            <person name="Anantharaman K."/>
            <person name="Thomas B.C."/>
            <person name="Malmstrom R."/>
            <person name="Stieglmeier M."/>
            <person name="Klingl A."/>
            <person name="Woyke T."/>
            <person name="Ryan C.M."/>
            <person name="Banfield J.F."/>
        </authorList>
    </citation>
    <scope>NUCLEOTIDE SEQUENCE [LARGE SCALE GENOMIC DNA]</scope>
    <source>
        <strain evidence="1">CG23_combo_of_CG06-09_8_20_14_all_41_10</strain>
    </source>
</reference>
<dbReference type="GO" id="GO:0016740">
    <property type="term" value="F:transferase activity"/>
    <property type="evidence" value="ECO:0007669"/>
    <property type="project" value="UniProtKB-KW"/>
</dbReference>
<keyword evidence="1" id="KW-0808">Transferase</keyword>
<dbReference type="AlphaFoldDB" id="A0A2G9YJI5"/>
<proteinExistence type="predicted"/>
<organism evidence="1 2">
    <name type="scientific">Candidatus Sherwoodlollariibacterium unditelluris</name>
    <dbReference type="NCBI Taxonomy" id="1974757"/>
    <lineage>
        <taxon>Bacteria</taxon>
        <taxon>Pseudomonadati</taxon>
        <taxon>Candidatus Omnitrophota</taxon>
        <taxon>Candidatus Sherwoodlollariibacterium</taxon>
    </lineage>
</organism>
<dbReference type="InterPro" id="IPR003789">
    <property type="entry name" value="Asn/Gln_tRNA_amidoTrase-B-like"/>
</dbReference>
<comment type="caution">
    <text evidence="1">The sequence shown here is derived from an EMBL/GenBank/DDBJ whole genome shotgun (WGS) entry which is preliminary data.</text>
</comment>
<sequence length="150" mass="16937">MLEEKLLNDYKEAMKAKDTLKSSVFSFLRAEMINLATAKKKNKLDDYEVVFVIRKQVRQRQDSIEQFTTGGRLEIAEKEREEMEVLKGYLPPELSADEIKKIIEEVVAAAGACGIKDMGRVMKEVNAKIAGQADGRLVSDLVRERLSGKD</sequence>
<dbReference type="Proteomes" id="UP000231292">
    <property type="component" value="Unassembled WGS sequence"/>
</dbReference>
<evidence type="ECO:0000313" key="1">
    <source>
        <dbReference type="EMBL" id="PIP19374.1"/>
    </source>
</evidence>
<gene>
    <name evidence="1" type="ORF">COX41_03245</name>
</gene>
<dbReference type="PANTHER" id="PTHR28055">
    <property type="entry name" value="ALTERED INHERITANCE OF MITOCHONDRIA PROTEIN 41, MITOCHONDRIAL"/>
    <property type="match status" value="1"/>
</dbReference>
<dbReference type="PANTHER" id="PTHR28055:SF1">
    <property type="entry name" value="ALTERED INHERITANCE OF MITOCHONDRIA PROTEIN 41, MITOCHONDRIAL"/>
    <property type="match status" value="1"/>
</dbReference>
<name>A0A2G9YJI5_9BACT</name>
<dbReference type="SUPFAM" id="SSF89095">
    <property type="entry name" value="GatB/YqeY motif"/>
    <property type="match status" value="1"/>
</dbReference>
<protein>
    <submittedName>
        <fullName evidence="1">Glutamyl-tRNA amidotransferase</fullName>
    </submittedName>
</protein>
<dbReference type="InterPro" id="IPR023168">
    <property type="entry name" value="GatB_Yqey_C_2"/>
</dbReference>
<dbReference type="InterPro" id="IPR019004">
    <property type="entry name" value="YqeY/Aim41"/>
</dbReference>
<dbReference type="GO" id="GO:0016884">
    <property type="term" value="F:carbon-nitrogen ligase activity, with glutamine as amido-N-donor"/>
    <property type="evidence" value="ECO:0007669"/>
    <property type="project" value="InterPro"/>
</dbReference>
<dbReference type="EMBL" id="PCRK01000074">
    <property type="protein sequence ID" value="PIP19374.1"/>
    <property type="molecule type" value="Genomic_DNA"/>
</dbReference>